<sequence length="18" mass="2054">MHIMLLSRDGESKCPYSS</sequence>
<dbReference type="EMBL" id="HACA01014702">
    <property type="protein sequence ID" value="CDW32063.1"/>
    <property type="molecule type" value="Transcribed_RNA"/>
</dbReference>
<dbReference type="AlphaFoldDB" id="A0A0K2U1E4"/>
<name>A0A0K2U1E4_LEPSM</name>
<proteinExistence type="predicted"/>
<reference evidence="1" key="1">
    <citation type="submission" date="2014-05" db="EMBL/GenBank/DDBJ databases">
        <authorList>
            <person name="Chronopoulou M."/>
        </authorList>
    </citation>
    <scope>NUCLEOTIDE SEQUENCE</scope>
    <source>
        <tissue evidence="1">Whole organism</tissue>
    </source>
</reference>
<evidence type="ECO:0000313" key="1">
    <source>
        <dbReference type="EMBL" id="CDW32063.1"/>
    </source>
</evidence>
<organism evidence="1">
    <name type="scientific">Lepeophtheirus salmonis</name>
    <name type="common">Salmon louse</name>
    <name type="synonym">Caligus salmonis</name>
    <dbReference type="NCBI Taxonomy" id="72036"/>
    <lineage>
        <taxon>Eukaryota</taxon>
        <taxon>Metazoa</taxon>
        <taxon>Ecdysozoa</taxon>
        <taxon>Arthropoda</taxon>
        <taxon>Crustacea</taxon>
        <taxon>Multicrustacea</taxon>
        <taxon>Hexanauplia</taxon>
        <taxon>Copepoda</taxon>
        <taxon>Siphonostomatoida</taxon>
        <taxon>Caligidae</taxon>
        <taxon>Lepeophtheirus</taxon>
    </lineage>
</organism>
<accession>A0A0K2U1E4</accession>
<protein>
    <submittedName>
        <fullName evidence="1">Uncharacterized protein</fullName>
    </submittedName>
</protein>